<dbReference type="SUPFAM" id="SSF46565">
    <property type="entry name" value="Chaperone J-domain"/>
    <property type="match status" value="1"/>
</dbReference>
<dbReference type="InterPro" id="IPR036869">
    <property type="entry name" value="J_dom_sf"/>
</dbReference>
<dbReference type="InterPro" id="IPR001623">
    <property type="entry name" value="DnaJ_domain"/>
</dbReference>
<keyword evidence="3 6" id="KW-1133">Transmembrane helix</keyword>
<dbReference type="AlphaFoldDB" id="A0A7W9FNW8"/>
<evidence type="ECO:0000256" key="3">
    <source>
        <dbReference type="ARBA" id="ARBA00022989"/>
    </source>
</evidence>
<evidence type="ECO:0000313" key="9">
    <source>
        <dbReference type="Proteomes" id="UP000523821"/>
    </source>
</evidence>
<evidence type="ECO:0000256" key="5">
    <source>
        <dbReference type="ARBA" id="ARBA00038105"/>
    </source>
</evidence>
<feature type="transmembrane region" description="Helical" evidence="6">
    <location>
        <begin position="42"/>
        <end position="67"/>
    </location>
</feature>
<accession>A0A7W9FNW8</accession>
<dbReference type="SMART" id="SM00271">
    <property type="entry name" value="DnaJ"/>
    <property type="match status" value="1"/>
</dbReference>
<dbReference type="RefSeq" id="WP_210308545.1">
    <property type="nucleotide sequence ID" value="NZ_JACHOO010000007.1"/>
</dbReference>
<feature type="domain" description="J" evidence="7">
    <location>
        <begin position="164"/>
        <end position="217"/>
    </location>
</feature>
<organism evidence="8 9">
    <name type="scientific">Prosthecomicrobium pneumaticum</name>
    <dbReference type="NCBI Taxonomy" id="81895"/>
    <lineage>
        <taxon>Bacteria</taxon>
        <taxon>Pseudomonadati</taxon>
        <taxon>Pseudomonadota</taxon>
        <taxon>Alphaproteobacteria</taxon>
        <taxon>Hyphomicrobiales</taxon>
        <taxon>Kaistiaceae</taxon>
        <taxon>Prosthecomicrobium</taxon>
    </lineage>
</organism>
<sequence length="217" mass="22992">MGLIAPALALLALSVGLAFLVFGPKAGAEKILSRGLAGGLVALGTLLMLTGRLPLGIAIAGFGFAALKGDLPALFGRRGGGRIVKDGRGRLTVAKGRHAGKPLDKLGRTELLELWREVARSPGDRSMLEHYLDRRAPGWREHVDGDSAGRAGGATRPGTMTEEEAYQILGLPPGAGEQEIREAWRRLMKGVHPDQGGSTFLAAKLNEAKDRLLGKHR</sequence>
<dbReference type="PROSITE" id="PS50076">
    <property type="entry name" value="DNAJ_2"/>
    <property type="match status" value="1"/>
</dbReference>
<evidence type="ECO:0000256" key="1">
    <source>
        <dbReference type="ARBA" id="ARBA00004167"/>
    </source>
</evidence>
<keyword evidence="9" id="KW-1185">Reference proteome</keyword>
<evidence type="ECO:0000313" key="8">
    <source>
        <dbReference type="EMBL" id="MBB5754167.1"/>
    </source>
</evidence>
<dbReference type="Pfam" id="PF00226">
    <property type="entry name" value="DnaJ"/>
    <property type="match status" value="1"/>
</dbReference>
<dbReference type="CDD" id="cd06257">
    <property type="entry name" value="DnaJ"/>
    <property type="match status" value="1"/>
</dbReference>
<name>A0A7W9FNW8_9HYPH</name>
<evidence type="ECO:0000256" key="6">
    <source>
        <dbReference type="SAM" id="Phobius"/>
    </source>
</evidence>
<dbReference type="Gene3D" id="1.10.287.110">
    <property type="entry name" value="DnaJ domain"/>
    <property type="match status" value="1"/>
</dbReference>
<gene>
    <name evidence="8" type="ORF">GGQ63_003248</name>
</gene>
<reference evidence="8 9" key="1">
    <citation type="submission" date="2020-08" db="EMBL/GenBank/DDBJ databases">
        <title>Genomic Encyclopedia of Type Strains, Phase IV (KMG-IV): sequencing the most valuable type-strain genomes for metagenomic binning, comparative biology and taxonomic classification.</title>
        <authorList>
            <person name="Goeker M."/>
        </authorList>
    </citation>
    <scope>NUCLEOTIDE SEQUENCE [LARGE SCALE GENOMIC DNA]</scope>
    <source>
        <strain evidence="8 9">DSM 16268</strain>
    </source>
</reference>
<proteinExistence type="inferred from homology"/>
<dbReference type="Proteomes" id="UP000523821">
    <property type="component" value="Unassembled WGS sequence"/>
</dbReference>
<keyword evidence="2 6" id="KW-0812">Transmembrane</keyword>
<keyword evidence="4 6" id="KW-0472">Membrane</keyword>
<dbReference type="EMBL" id="JACHOO010000007">
    <property type="protein sequence ID" value="MBB5754167.1"/>
    <property type="molecule type" value="Genomic_DNA"/>
</dbReference>
<evidence type="ECO:0000256" key="2">
    <source>
        <dbReference type="ARBA" id="ARBA00022692"/>
    </source>
</evidence>
<evidence type="ECO:0000259" key="7">
    <source>
        <dbReference type="PROSITE" id="PS50076"/>
    </source>
</evidence>
<evidence type="ECO:0000256" key="4">
    <source>
        <dbReference type="ARBA" id="ARBA00023136"/>
    </source>
</evidence>
<comment type="caution">
    <text evidence="8">The sequence shown here is derived from an EMBL/GenBank/DDBJ whole genome shotgun (WGS) entry which is preliminary data.</text>
</comment>
<dbReference type="PANTHER" id="PTHR12763">
    <property type="match status" value="1"/>
</dbReference>
<protein>
    <recommendedName>
        <fullName evidence="7">J domain-containing protein</fullName>
    </recommendedName>
</protein>
<dbReference type="PANTHER" id="PTHR12763:SF28">
    <property type="entry name" value="GEO10507P1-RELATED"/>
    <property type="match status" value="1"/>
</dbReference>
<comment type="similarity">
    <text evidence="5">Belongs to the TIM14 family.</text>
</comment>
<dbReference type="GO" id="GO:0016020">
    <property type="term" value="C:membrane"/>
    <property type="evidence" value="ECO:0007669"/>
    <property type="project" value="UniProtKB-SubCell"/>
</dbReference>
<comment type="subcellular location">
    <subcellularLocation>
        <location evidence="1">Membrane</location>
        <topology evidence="1">Single-pass membrane protein</topology>
    </subcellularLocation>
</comment>